<evidence type="ECO:0000256" key="1">
    <source>
        <dbReference type="SAM" id="MobiDB-lite"/>
    </source>
</evidence>
<dbReference type="InterPro" id="IPR017524">
    <property type="entry name" value="SASP_thioredoxin-like"/>
</dbReference>
<gene>
    <name evidence="2" type="primary">tlp</name>
    <name evidence="2" type="ORF">ABNN70_01165</name>
</gene>
<dbReference type="HAMAP" id="MF_01506">
    <property type="entry name" value="Tlp"/>
    <property type="match status" value="1"/>
</dbReference>
<feature type="region of interest" description="Disordered" evidence="1">
    <location>
        <begin position="39"/>
        <end position="78"/>
    </location>
</feature>
<dbReference type="AlphaFoldDB" id="A0AAU8IJ10"/>
<organism evidence="2">
    <name type="scientific">Sporolactobacillus sp. Y61</name>
    <dbReference type="NCBI Taxonomy" id="3160863"/>
    <lineage>
        <taxon>Bacteria</taxon>
        <taxon>Bacillati</taxon>
        <taxon>Bacillota</taxon>
        <taxon>Bacilli</taxon>
        <taxon>Bacillales</taxon>
        <taxon>Sporolactobacillaceae</taxon>
        <taxon>Sporolactobacillus</taxon>
    </lineage>
</organism>
<protein>
    <submittedName>
        <fullName evidence="2">Small acid-soluble spore protein Tlp</fullName>
    </submittedName>
</protein>
<accession>A0AAU8IJ10</accession>
<dbReference type="Pfam" id="PF19824">
    <property type="entry name" value="Tlp"/>
    <property type="match status" value="1"/>
</dbReference>
<name>A0AAU8IJ10_9BACL</name>
<proteinExistence type="inferred from homology"/>
<dbReference type="EMBL" id="CP159510">
    <property type="protein sequence ID" value="XCJ18297.1"/>
    <property type="molecule type" value="Genomic_DNA"/>
</dbReference>
<feature type="compositionally biased region" description="Basic and acidic residues" evidence="1">
    <location>
        <begin position="43"/>
        <end position="72"/>
    </location>
</feature>
<dbReference type="NCBIfam" id="TIGR03090">
    <property type="entry name" value="SASP_tlp"/>
    <property type="match status" value="1"/>
</dbReference>
<feature type="region of interest" description="Disordered" evidence="1">
    <location>
        <begin position="1"/>
        <end position="24"/>
    </location>
</feature>
<dbReference type="RefSeq" id="WP_206184318.1">
    <property type="nucleotide sequence ID" value="NZ_CP159510.1"/>
</dbReference>
<evidence type="ECO:0000313" key="2">
    <source>
        <dbReference type="EMBL" id="XCJ18297.1"/>
    </source>
</evidence>
<sequence length="78" mass="9074">MSMAKPDDRSDNMEKIEKNIGHTLKNMDEADDYLKAHGSQMSEAEKRQIMEKNERREQSIEGLREEIRDEAAYSKTGK</sequence>
<reference evidence="2" key="1">
    <citation type="submission" date="2024-06" db="EMBL/GenBank/DDBJ databases">
        <authorList>
            <person name="Fan A."/>
            <person name="Zhang F.Y."/>
            <person name="Zhang L."/>
        </authorList>
    </citation>
    <scope>NUCLEOTIDE SEQUENCE</scope>
    <source>
        <strain evidence="2">Y61</strain>
    </source>
</reference>